<evidence type="ECO:0000259" key="11">
    <source>
        <dbReference type="Pfam" id="PF23598"/>
    </source>
</evidence>
<feature type="domain" description="Disease resistance R13L4/SHOC-2-like LRR" evidence="11">
    <location>
        <begin position="600"/>
        <end position="707"/>
    </location>
</feature>
<dbReference type="Proteomes" id="UP001497457">
    <property type="component" value="Chromosome 20rd"/>
</dbReference>
<dbReference type="GO" id="GO:0042742">
    <property type="term" value="P:defense response to bacterium"/>
    <property type="evidence" value="ECO:0007669"/>
    <property type="project" value="UniProtKB-ARBA"/>
</dbReference>
<dbReference type="Gene3D" id="3.40.50.300">
    <property type="entry name" value="P-loop containing nucleotide triphosphate hydrolases"/>
    <property type="match status" value="1"/>
</dbReference>
<keyword evidence="5" id="KW-0611">Plant defense</keyword>
<evidence type="ECO:0000256" key="6">
    <source>
        <dbReference type="ARBA" id="ARBA00022840"/>
    </source>
</evidence>
<evidence type="ECO:0000256" key="4">
    <source>
        <dbReference type="ARBA" id="ARBA00022741"/>
    </source>
</evidence>
<evidence type="ECO:0000256" key="3">
    <source>
        <dbReference type="ARBA" id="ARBA00022737"/>
    </source>
</evidence>
<evidence type="ECO:0000256" key="1">
    <source>
        <dbReference type="ARBA" id="ARBA00008894"/>
    </source>
</evidence>
<organism evidence="12 13">
    <name type="scientific">Urochloa decumbens</name>
    <dbReference type="NCBI Taxonomy" id="240449"/>
    <lineage>
        <taxon>Eukaryota</taxon>
        <taxon>Viridiplantae</taxon>
        <taxon>Streptophyta</taxon>
        <taxon>Embryophyta</taxon>
        <taxon>Tracheophyta</taxon>
        <taxon>Spermatophyta</taxon>
        <taxon>Magnoliopsida</taxon>
        <taxon>Liliopsida</taxon>
        <taxon>Poales</taxon>
        <taxon>Poaceae</taxon>
        <taxon>PACMAD clade</taxon>
        <taxon>Panicoideae</taxon>
        <taxon>Panicodae</taxon>
        <taxon>Paniceae</taxon>
        <taxon>Melinidinae</taxon>
        <taxon>Urochloa</taxon>
    </lineage>
</organism>
<dbReference type="SUPFAM" id="SSF52058">
    <property type="entry name" value="L domain-like"/>
    <property type="match status" value="1"/>
</dbReference>
<dbReference type="Pfam" id="PF23559">
    <property type="entry name" value="WHD_DRP"/>
    <property type="match status" value="1"/>
</dbReference>
<dbReference type="InterPro" id="IPR055414">
    <property type="entry name" value="LRR_R13L4/SHOC2-like"/>
</dbReference>
<dbReference type="Pfam" id="PF18052">
    <property type="entry name" value="Rx_N"/>
    <property type="match status" value="1"/>
</dbReference>
<dbReference type="InterPro" id="IPR041118">
    <property type="entry name" value="Rx_N"/>
</dbReference>
<dbReference type="GO" id="GO:0005524">
    <property type="term" value="F:ATP binding"/>
    <property type="evidence" value="ECO:0007669"/>
    <property type="project" value="UniProtKB-KW"/>
</dbReference>
<protein>
    <submittedName>
        <fullName evidence="12">Uncharacterized protein</fullName>
    </submittedName>
</protein>
<dbReference type="InterPro" id="IPR036388">
    <property type="entry name" value="WH-like_DNA-bd_sf"/>
</dbReference>
<feature type="domain" description="NB-ARC" evidence="8">
    <location>
        <begin position="192"/>
        <end position="358"/>
    </location>
</feature>
<sequence>MTGILQESLSNMSGVEAAVAYGLLKVASDKLGSLICSEFAAMTGVKKHLSELQDIHGDITSWLFMVHDRPIESDPSLRWVMKLRNIANDIYDLHDEVHLEDERHKMHSNFDKHAVVDFLCAKPRLLMFKLKVARKIKKIKIKFDAIVKQRSDANTIMHNLQVDQPFQSKNKTMREHSLLTNVEESKIPSRDNVKSEIISKLVEYNEGKGDHIVSIVGLRGSGKTTLAQQICHDDKIKGHFKGTIFWVHVSHEFCRDKLIGKLFEAIIERKSDLHTHQHMIRTISEKLRAMKFLLVLDDAWHEDRHDWENFMVLLNSDTSGSKILLTTRNHNVATVVESKHVFRLAFLREEENWSFFLKCSGWLEENLDSNFIQVGKDIVKKCGGVPLTIKTLGYVLRERKGINTWRAIRDSDLWDEENIEGRVFASLNLSYIYLKDHVKQCFTFCSIFPKGYKINKDYLVQQWTAHGFIKLKKEELAEDIGYEYFDSLIKVGFLQVCYEKWPGKSVVCKMHDLIHDLTQYILQNEVVTTLPKNMITNCSEKCRYLSLTSYSEKIERSLFDKVRAVCVSGCNPSFHNLVKSSCYIRSVVLDYAIDTPFPLFILKLEHLGYLEIRHVNCPKLPEAISGCWNLQSLHLRSCKGFVTLPKSIGKLRNLRTIELKNITDLERLPQSIGNCRNLQSLKLNYCEKLKEMPSSMGRMGNLRVLLIISCSSLQLPSEFNGEFNNLRTLNLYGCHRIQHLPSSFASRMLHTLDLSETKVIELPQRITSIVTLKCINLRNCKELVELPKGIAN</sequence>
<dbReference type="AlphaFoldDB" id="A0ABC9AGI8"/>
<dbReference type="InterPro" id="IPR032675">
    <property type="entry name" value="LRR_dom_sf"/>
</dbReference>
<dbReference type="Pfam" id="PF00931">
    <property type="entry name" value="NB-ARC"/>
    <property type="match status" value="1"/>
</dbReference>
<keyword evidence="6" id="KW-0067">ATP-binding</keyword>
<dbReference type="InterPro" id="IPR058922">
    <property type="entry name" value="WHD_DRP"/>
</dbReference>
<evidence type="ECO:0000313" key="12">
    <source>
        <dbReference type="EMBL" id="CAL4977293.1"/>
    </source>
</evidence>
<dbReference type="Pfam" id="PF23598">
    <property type="entry name" value="LRR_14"/>
    <property type="match status" value="1"/>
</dbReference>
<dbReference type="InterPro" id="IPR042197">
    <property type="entry name" value="Apaf_helical"/>
</dbReference>
<reference evidence="12" key="1">
    <citation type="submission" date="2024-10" db="EMBL/GenBank/DDBJ databases">
        <authorList>
            <person name="Ryan C."/>
        </authorList>
    </citation>
    <scope>NUCLEOTIDE SEQUENCE [LARGE SCALE GENOMIC DNA]</scope>
</reference>
<dbReference type="PANTHER" id="PTHR36766">
    <property type="entry name" value="PLANT BROAD-SPECTRUM MILDEW RESISTANCE PROTEIN RPW8"/>
    <property type="match status" value="1"/>
</dbReference>
<name>A0ABC9AGI8_9POAL</name>
<dbReference type="FunFam" id="1.10.10.10:FF:000322">
    <property type="entry name" value="Probable disease resistance protein At1g63360"/>
    <property type="match status" value="1"/>
</dbReference>
<evidence type="ECO:0000259" key="8">
    <source>
        <dbReference type="Pfam" id="PF00931"/>
    </source>
</evidence>
<evidence type="ECO:0000313" key="13">
    <source>
        <dbReference type="Proteomes" id="UP001497457"/>
    </source>
</evidence>
<dbReference type="Gene3D" id="1.10.8.430">
    <property type="entry name" value="Helical domain of apoptotic protease-activating factors"/>
    <property type="match status" value="1"/>
</dbReference>
<keyword evidence="13" id="KW-1185">Reference proteome</keyword>
<dbReference type="PANTHER" id="PTHR36766:SF34">
    <property type="entry name" value="NB-ARC DOMAIN-CONTAINING PROTEIN"/>
    <property type="match status" value="1"/>
</dbReference>
<keyword evidence="2" id="KW-0433">Leucine-rich repeat</keyword>
<gene>
    <name evidence="12" type="ORF">URODEC1_LOCUS54107</name>
</gene>
<dbReference type="SUPFAM" id="SSF52540">
    <property type="entry name" value="P-loop containing nucleoside triphosphate hydrolases"/>
    <property type="match status" value="1"/>
</dbReference>
<keyword evidence="4" id="KW-0547">Nucleotide-binding</keyword>
<feature type="domain" description="Disease resistance protein winged helix" evidence="10">
    <location>
        <begin position="447"/>
        <end position="517"/>
    </location>
</feature>
<accession>A0ABC9AGI8</accession>
<dbReference type="InterPro" id="IPR027417">
    <property type="entry name" value="P-loop_NTPase"/>
</dbReference>
<evidence type="ECO:0000256" key="2">
    <source>
        <dbReference type="ARBA" id="ARBA00022614"/>
    </source>
</evidence>
<dbReference type="PRINTS" id="PR00364">
    <property type="entry name" value="DISEASERSIST"/>
</dbReference>
<dbReference type="GO" id="GO:0002758">
    <property type="term" value="P:innate immune response-activating signaling pathway"/>
    <property type="evidence" value="ECO:0007669"/>
    <property type="project" value="UniProtKB-ARBA"/>
</dbReference>
<evidence type="ECO:0000256" key="5">
    <source>
        <dbReference type="ARBA" id="ARBA00022821"/>
    </source>
</evidence>
<comment type="similarity">
    <text evidence="1">Belongs to the disease resistance NB-LRR family.</text>
</comment>
<feature type="domain" description="Disease resistance N-terminal" evidence="9">
    <location>
        <begin position="24"/>
        <end position="111"/>
    </location>
</feature>
<dbReference type="InterPro" id="IPR002182">
    <property type="entry name" value="NB-ARC"/>
</dbReference>
<keyword evidence="3" id="KW-0677">Repeat</keyword>
<dbReference type="Gene3D" id="3.80.10.10">
    <property type="entry name" value="Ribonuclease Inhibitor"/>
    <property type="match status" value="1"/>
</dbReference>
<evidence type="ECO:0000259" key="10">
    <source>
        <dbReference type="Pfam" id="PF23559"/>
    </source>
</evidence>
<dbReference type="Gene3D" id="1.10.10.10">
    <property type="entry name" value="Winged helix-like DNA-binding domain superfamily/Winged helix DNA-binding domain"/>
    <property type="match status" value="1"/>
</dbReference>
<evidence type="ECO:0000259" key="9">
    <source>
        <dbReference type="Pfam" id="PF18052"/>
    </source>
</evidence>
<dbReference type="EMBL" id="OZ075130">
    <property type="protein sequence ID" value="CAL4977293.1"/>
    <property type="molecule type" value="Genomic_DNA"/>
</dbReference>
<dbReference type="Gene3D" id="1.20.5.4130">
    <property type="match status" value="1"/>
</dbReference>
<dbReference type="GO" id="GO:0009626">
    <property type="term" value="P:plant-type hypersensitive response"/>
    <property type="evidence" value="ECO:0007669"/>
    <property type="project" value="UniProtKB-ARBA"/>
</dbReference>
<proteinExistence type="inferred from homology"/>
<keyword evidence="7" id="KW-0175">Coiled coil</keyword>
<evidence type="ECO:0000256" key="7">
    <source>
        <dbReference type="ARBA" id="ARBA00023054"/>
    </source>
</evidence>